<dbReference type="AlphaFoldDB" id="A0A4R3TBW5"/>
<proteinExistence type="predicted"/>
<dbReference type="Pfam" id="PF14353">
    <property type="entry name" value="CpXC"/>
    <property type="match status" value="1"/>
</dbReference>
<dbReference type="InterPro" id="IPR025682">
    <property type="entry name" value="CpXC_dom"/>
</dbReference>
<evidence type="ECO:0000259" key="1">
    <source>
        <dbReference type="Pfam" id="PF14353"/>
    </source>
</evidence>
<dbReference type="Proteomes" id="UP000295773">
    <property type="component" value="Unassembled WGS sequence"/>
</dbReference>
<protein>
    <submittedName>
        <fullName evidence="2">CpXC motif protein</fullName>
    </submittedName>
</protein>
<gene>
    <name evidence="2" type="ORF">EDD61_11216</name>
</gene>
<name>A0A4R3TBW5_9FIRM</name>
<organism evidence="2 3">
    <name type="scientific">Longicatena caecimuris</name>
    <dbReference type="NCBI Taxonomy" id="1796635"/>
    <lineage>
        <taxon>Bacteria</taxon>
        <taxon>Bacillati</taxon>
        <taxon>Bacillota</taxon>
        <taxon>Erysipelotrichia</taxon>
        <taxon>Erysipelotrichales</taxon>
        <taxon>Erysipelotrichaceae</taxon>
        <taxon>Longicatena</taxon>
    </lineage>
</organism>
<evidence type="ECO:0000313" key="3">
    <source>
        <dbReference type="Proteomes" id="UP000295773"/>
    </source>
</evidence>
<feature type="domain" description="CpXC" evidence="1">
    <location>
        <begin position="15"/>
        <end position="130"/>
    </location>
</feature>
<keyword evidence="3" id="KW-1185">Reference proteome</keyword>
<sequence length="210" mass="25285">MYIVGDLMKSILVEITCPTCLWHTHKPSDTVVIPEFEPDLKQQLEQEEFYAFTCPRCGTRISFFHTCIYPDKQHHFVLLMKSEKEKKAADHHLYADMSATKRYISDARDIAEKIHILEEGFDDRVIEILKLKVYIYLKKQQRYPNTLRYKDRDKQSETIWFSYTENDQEDVLALTWESYLQVKQRMPEEDTKKFHEINQRWALQHIKNFT</sequence>
<accession>A0A4R3TBW5</accession>
<comment type="caution">
    <text evidence="2">The sequence shown here is derived from an EMBL/GenBank/DDBJ whole genome shotgun (WGS) entry which is preliminary data.</text>
</comment>
<reference evidence="2 3" key="1">
    <citation type="submission" date="2019-03" db="EMBL/GenBank/DDBJ databases">
        <title>Genomic Encyclopedia of Type Strains, Phase IV (KMG-IV): sequencing the most valuable type-strain genomes for metagenomic binning, comparative biology and taxonomic classification.</title>
        <authorList>
            <person name="Goeker M."/>
        </authorList>
    </citation>
    <scope>NUCLEOTIDE SEQUENCE [LARGE SCALE GENOMIC DNA]</scope>
    <source>
        <strain evidence="2 3">DSM 29481</strain>
    </source>
</reference>
<evidence type="ECO:0000313" key="2">
    <source>
        <dbReference type="EMBL" id="TCU58990.1"/>
    </source>
</evidence>
<dbReference type="EMBL" id="SMBP01000012">
    <property type="protein sequence ID" value="TCU58990.1"/>
    <property type="molecule type" value="Genomic_DNA"/>
</dbReference>